<name>A0ACC2PBM7_9HYME</name>
<organism evidence="1 2">
    <name type="scientific">Eretmocerus hayati</name>
    <dbReference type="NCBI Taxonomy" id="131215"/>
    <lineage>
        <taxon>Eukaryota</taxon>
        <taxon>Metazoa</taxon>
        <taxon>Ecdysozoa</taxon>
        <taxon>Arthropoda</taxon>
        <taxon>Hexapoda</taxon>
        <taxon>Insecta</taxon>
        <taxon>Pterygota</taxon>
        <taxon>Neoptera</taxon>
        <taxon>Endopterygota</taxon>
        <taxon>Hymenoptera</taxon>
        <taxon>Apocrita</taxon>
        <taxon>Proctotrupomorpha</taxon>
        <taxon>Chalcidoidea</taxon>
        <taxon>Aphelinidae</taxon>
        <taxon>Aphelininae</taxon>
        <taxon>Eretmocerus</taxon>
    </lineage>
</organism>
<comment type="caution">
    <text evidence="1">The sequence shown here is derived from an EMBL/GenBank/DDBJ whole genome shotgun (WGS) entry which is preliminary data.</text>
</comment>
<reference evidence="1" key="1">
    <citation type="submission" date="2023-04" db="EMBL/GenBank/DDBJ databases">
        <title>A chromosome-level genome assembly of the parasitoid wasp Eretmocerus hayati.</title>
        <authorList>
            <person name="Zhong Y."/>
            <person name="Liu S."/>
            <person name="Liu Y."/>
        </authorList>
    </citation>
    <scope>NUCLEOTIDE SEQUENCE</scope>
    <source>
        <strain evidence="1">ZJU_SS_LIU_2023</strain>
    </source>
</reference>
<proteinExistence type="predicted"/>
<gene>
    <name evidence="1" type="ORF">QAD02_016486</name>
</gene>
<dbReference type="EMBL" id="CM056742">
    <property type="protein sequence ID" value="KAJ8680699.1"/>
    <property type="molecule type" value="Genomic_DNA"/>
</dbReference>
<sequence length="466" mass="52331">MATTTPVFVVNQVSSENNSTNFGIATCNMKTSAREMNRQQKLINTANLANFVKPGLLTAPSSARKVQSGSRPSANNLSEKLVVPQTGFVKMISQGQLLRNVSNIPTTTATTVPQNIRFISYQELMSRMTPKPVSHPEEVTTVLGHAQDERQQQLVRLVPQNNNVPNEFSNGAETSNSNVTFLMDDSSEQKENDEVQPYTDTDIDDVQNLNDIGGVNAEQDCADMDFENLILTDAHPPPGHEEKPTEASTHDINKPLPQNCCLVSKDEIRLLLAKIEANNQLLKELLQMSKDQQERPVISNDAGEIAIETVIPDLPLRTLDQLTQFSEKLRTDRQLLRDLINQLMDLRDTDFLKGISQMMSHIISDHVADKYIVWSQPKRSSLTPEKKLKTKVKDLYIMKVVTYAVKKSYPNEAKLSTQVLIAKCLKNWVNKSSDRVRSAAIAQNKKRQEQQLPNQDDDIDDELLQN</sequence>
<protein>
    <submittedName>
        <fullName evidence="1">Uncharacterized protein</fullName>
    </submittedName>
</protein>
<evidence type="ECO:0000313" key="2">
    <source>
        <dbReference type="Proteomes" id="UP001239111"/>
    </source>
</evidence>
<keyword evidence="2" id="KW-1185">Reference proteome</keyword>
<dbReference type="Proteomes" id="UP001239111">
    <property type="component" value="Chromosome 2"/>
</dbReference>
<evidence type="ECO:0000313" key="1">
    <source>
        <dbReference type="EMBL" id="KAJ8680699.1"/>
    </source>
</evidence>
<accession>A0ACC2PBM7</accession>